<dbReference type="HOGENOM" id="CLU_069667_1_0_1"/>
<gene>
    <name evidence="4" type="ordered locus">Ecym_7222</name>
</gene>
<dbReference type="GO" id="GO:0005730">
    <property type="term" value="C:nucleolus"/>
    <property type="evidence" value="ECO:0007669"/>
    <property type="project" value="TreeGrafter"/>
</dbReference>
<dbReference type="STRING" id="931890.G8JW53"/>
<dbReference type="RefSeq" id="XP_003647885.1">
    <property type="nucleotide sequence ID" value="XM_003647837.1"/>
</dbReference>
<keyword evidence="2" id="KW-0175">Coiled coil</keyword>
<dbReference type="EMBL" id="CP002503">
    <property type="protein sequence ID" value="AET41068.1"/>
    <property type="molecule type" value="Genomic_DNA"/>
</dbReference>
<dbReference type="FunCoup" id="G8JW53">
    <property type="interactions" value="418"/>
</dbReference>
<feature type="region of interest" description="Disordered" evidence="3">
    <location>
        <begin position="1"/>
        <end position="210"/>
    </location>
</feature>
<evidence type="ECO:0000256" key="2">
    <source>
        <dbReference type="ARBA" id="ARBA00023054"/>
    </source>
</evidence>
<feature type="compositionally biased region" description="Basic residues" evidence="3">
    <location>
        <begin position="162"/>
        <end position="175"/>
    </location>
</feature>
<name>G8JW53_ERECY</name>
<evidence type="ECO:0000256" key="3">
    <source>
        <dbReference type="SAM" id="MobiDB-lite"/>
    </source>
</evidence>
<feature type="compositionally biased region" description="Basic and acidic residues" evidence="3">
    <location>
        <begin position="45"/>
        <end position="66"/>
    </location>
</feature>
<accession>G8JW53</accession>
<feature type="compositionally biased region" description="Low complexity" evidence="3">
    <location>
        <begin position="152"/>
        <end position="161"/>
    </location>
</feature>
<dbReference type="OMA" id="IWAMFNR"/>
<evidence type="ECO:0000256" key="1">
    <source>
        <dbReference type="ARBA" id="ARBA00006461"/>
    </source>
</evidence>
<dbReference type="AlphaFoldDB" id="G8JW53"/>
<dbReference type="InterPro" id="IPR013256">
    <property type="entry name" value="Chromatin_SPT2"/>
</dbReference>
<dbReference type="GO" id="GO:0006360">
    <property type="term" value="P:transcription by RNA polymerase I"/>
    <property type="evidence" value="ECO:0007669"/>
    <property type="project" value="TreeGrafter"/>
</dbReference>
<keyword evidence="5" id="KW-1185">Reference proteome</keyword>
<feature type="compositionally biased region" description="Basic and acidic residues" evidence="3">
    <location>
        <begin position="128"/>
        <end position="148"/>
    </location>
</feature>
<dbReference type="Pfam" id="PF08243">
    <property type="entry name" value="SPT2"/>
    <property type="match status" value="1"/>
</dbReference>
<dbReference type="KEGG" id="erc:Ecym_7222"/>
<feature type="compositionally biased region" description="Basic and acidic residues" evidence="3">
    <location>
        <begin position="302"/>
        <end position="321"/>
    </location>
</feature>
<dbReference type="InParanoid" id="G8JW53"/>
<evidence type="ECO:0000313" key="4">
    <source>
        <dbReference type="EMBL" id="AET41068.1"/>
    </source>
</evidence>
<dbReference type="GeneID" id="11471285"/>
<feature type="compositionally biased region" description="Low complexity" evidence="3">
    <location>
        <begin position="1"/>
        <end position="41"/>
    </location>
</feature>
<organism evidence="4 5">
    <name type="scientific">Eremothecium cymbalariae (strain CBS 270.75 / DBVPG 7215 / KCTC 17166 / NRRL Y-17582)</name>
    <name type="common">Yeast</name>
    <dbReference type="NCBI Taxonomy" id="931890"/>
    <lineage>
        <taxon>Eukaryota</taxon>
        <taxon>Fungi</taxon>
        <taxon>Dikarya</taxon>
        <taxon>Ascomycota</taxon>
        <taxon>Saccharomycotina</taxon>
        <taxon>Saccharomycetes</taxon>
        <taxon>Saccharomycetales</taxon>
        <taxon>Saccharomycetaceae</taxon>
        <taxon>Eremothecium</taxon>
    </lineage>
</organism>
<evidence type="ECO:0008006" key="6">
    <source>
        <dbReference type="Google" id="ProtNLM"/>
    </source>
</evidence>
<dbReference type="PANTHER" id="PTHR22691">
    <property type="entry name" value="YEAST SPT2-RELATED"/>
    <property type="match status" value="1"/>
</dbReference>
<dbReference type="SMART" id="SM00784">
    <property type="entry name" value="SPT2"/>
    <property type="match status" value="1"/>
</dbReference>
<reference evidence="5" key="1">
    <citation type="journal article" date="2012" name="G3 (Bethesda)">
        <title>Pichia sorbitophila, an interspecies yeast hybrid reveals early steps of genome resolution following polyploidization.</title>
        <authorList>
            <person name="Leh Louis V."/>
            <person name="Despons L."/>
            <person name="Friedrich A."/>
            <person name="Martin T."/>
            <person name="Durrens P."/>
            <person name="Casaregola S."/>
            <person name="Neuveglise C."/>
            <person name="Fairhead C."/>
            <person name="Marck C."/>
            <person name="Cruz J.A."/>
            <person name="Straub M.L."/>
            <person name="Kugler V."/>
            <person name="Sacerdot C."/>
            <person name="Uzunov Z."/>
            <person name="Thierry A."/>
            <person name="Weiss S."/>
            <person name="Bleykasten C."/>
            <person name="De Montigny J."/>
            <person name="Jacques N."/>
            <person name="Jung P."/>
            <person name="Lemaire M."/>
            <person name="Mallet S."/>
            <person name="Morel G."/>
            <person name="Richard G.F."/>
            <person name="Sarkar A."/>
            <person name="Savel G."/>
            <person name="Schacherer J."/>
            <person name="Seret M.L."/>
            <person name="Talla E."/>
            <person name="Samson G."/>
            <person name="Jubin C."/>
            <person name="Poulain J."/>
            <person name="Vacherie B."/>
            <person name="Barbe V."/>
            <person name="Pelletier E."/>
            <person name="Sherman D.J."/>
            <person name="Westhof E."/>
            <person name="Weissenbach J."/>
            <person name="Baret P.V."/>
            <person name="Wincker P."/>
            <person name="Gaillardin C."/>
            <person name="Dujon B."/>
            <person name="Souciet J.L."/>
        </authorList>
    </citation>
    <scope>NUCLEOTIDE SEQUENCE [LARGE SCALE GENOMIC DNA]</scope>
    <source>
        <strain evidence="5">CBS 270.75 / DBVPG 7215 / KCTC 17166 / NRRL Y-17582</strain>
    </source>
</reference>
<dbReference type="GO" id="GO:0140713">
    <property type="term" value="F:histone chaperone activity"/>
    <property type="evidence" value="ECO:0007669"/>
    <property type="project" value="EnsemblFungi"/>
</dbReference>
<feature type="region of interest" description="Disordered" evidence="3">
    <location>
        <begin position="226"/>
        <end position="254"/>
    </location>
</feature>
<dbReference type="GO" id="GO:0005829">
    <property type="term" value="C:cytosol"/>
    <property type="evidence" value="ECO:0007669"/>
    <property type="project" value="EnsemblFungi"/>
</dbReference>
<dbReference type="Proteomes" id="UP000006790">
    <property type="component" value="Chromosome 7"/>
</dbReference>
<dbReference type="GO" id="GO:0031507">
    <property type="term" value="P:heterochromatin formation"/>
    <property type="evidence" value="ECO:0007669"/>
    <property type="project" value="EnsemblFungi"/>
</dbReference>
<comment type="similarity">
    <text evidence="1">Belongs to the SPT2 family.</text>
</comment>
<dbReference type="GO" id="GO:0000122">
    <property type="term" value="P:negative regulation of transcription by RNA polymerase II"/>
    <property type="evidence" value="ECO:0007669"/>
    <property type="project" value="EnsemblFungi"/>
</dbReference>
<feature type="region of interest" description="Disordered" evidence="3">
    <location>
        <begin position="289"/>
        <end position="327"/>
    </location>
</feature>
<feature type="compositionally biased region" description="Acidic residues" evidence="3">
    <location>
        <begin position="236"/>
        <end position="250"/>
    </location>
</feature>
<dbReference type="GO" id="GO:0006334">
    <property type="term" value="P:nucleosome assembly"/>
    <property type="evidence" value="ECO:0007669"/>
    <property type="project" value="TreeGrafter"/>
</dbReference>
<sequence length="327" mass="37669">MSFLAKLSKLKKTASATTKSEQSTNSKDKSNLLLNDDSTLLPKHYIREEDPAIRRLKEKRRQDQIKRGSLGTPRSGSRKRLKTPGASRSNKGELSEEDDKVSFTTKWKLPNPSKVSKPSVPKGPLKKLSFDDLMKQAEEKAKSSKPEPDVATQSSRTTTTKLTKRGFKDKTRHTPKALVKGFTGGSPVKKKPIEKPVKIRVPSSNGIAKPNEKLRKMLEKRNIKRQTTEFEGNGSDLEDFIDDEEDEVDSQDGYGYNKDEIWSIFNKGRKRRYSDDYNDYDDDMEANEMEILEEEDYSSKVAKREDKMEEEWMRKHEEEKKKKWTRA</sequence>
<dbReference type="PANTHER" id="PTHR22691:SF8">
    <property type="entry name" value="PROTEIN SPT2 HOMOLOG"/>
    <property type="match status" value="1"/>
</dbReference>
<dbReference type="GO" id="GO:0000217">
    <property type="term" value="F:DNA secondary structure binding"/>
    <property type="evidence" value="ECO:0007669"/>
    <property type="project" value="EnsemblFungi"/>
</dbReference>
<dbReference type="eggNOG" id="ENOG502QRG5">
    <property type="taxonomic scope" value="Eukaryota"/>
</dbReference>
<dbReference type="GO" id="GO:0042393">
    <property type="term" value="F:histone binding"/>
    <property type="evidence" value="ECO:0007669"/>
    <property type="project" value="EnsemblFungi"/>
</dbReference>
<evidence type="ECO:0000313" key="5">
    <source>
        <dbReference type="Proteomes" id="UP000006790"/>
    </source>
</evidence>
<feature type="compositionally biased region" description="Low complexity" evidence="3">
    <location>
        <begin position="108"/>
        <end position="127"/>
    </location>
</feature>
<protein>
    <recommendedName>
        <fullName evidence="6">SPT2 chromatin protein</fullName>
    </recommendedName>
</protein>
<proteinExistence type="inferred from homology"/>
<dbReference type="OrthoDB" id="4035998at2759"/>
<dbReference type="GO" id="GO:0140673">
    <property type="term" value="P:transcription elongation-coupled chromatin remodeling"/>
    <property type="evidence" value="ECO:0007669"/>
    <property type="project" value="EnsemblFungi"/>
</dbReference>